<gene>
    <name evidence="1" type="ORF">MCHLO_05331</name>
</gene>
<sequence length="128" mass="14794">MPLSLRRKDGPVWDTVFYTDIEPVHNYYDEDKDLDVVSVAEADASGSYTFNFGRLRNDAEDLRNAVLLEEIGKRGYNALLSESWSMTLFRRNKRHRVAVVYSGRPARMEGDMPPLRPPPFLQLLRDSM</sequence>
<proteinExistence type="predicted"/>
<organism evidence="1 2">
    <name type="scientific">Mycena chlorophos</name>
    <name type="common">Agaric fungus</name>
    <name type="synonym">Agaricus chlorophos</name>
    <dbReference type="NCBI Taxonomy" id="658473"/>
    <lineage>
        <taxon>Eukaryota</taxon>
        <taxon>Fungi</taxon>
        <taxon>Dikarya</taxon>
        <taxon>Basidiomycota</taxon>
        <taxon>Agaricomycotina</taxon>
        <taxon>Agaricomycetes</taxon>
        <taxon>Agaricomycetidae</taxon>
        <taxon>Agaricales</taxon>
        <taxon>Marasmiineae</taxon>
        <taxon>Mycenaceae</taxon>
        <taxon>Mycena</taxon>
    </lineage>
</organism>
<dbReference type="EMBL" id="DF844078">
    <property type="protein sequence ID" value="GAT47890.1"/>
    <property type="molecule type" value="Genomic_DNA"/>
</dbReference>
<dbReference type="Proteomes" id="UP000815677">
    <property type="component" value="Unassembled WGS sequence"/>
</dbReference>
<evidence type="ECO:0000313" key="1">
    <source>
        <dbReference type="EMBL" id="GAT47890.1"/>
    </source>
</evidence>
<evidence type="ECO:0000313" key="2">
    <source>
        <dbReference type="Proteomes" id="UP000815677"/>
    </source>
</evidence>
<name>A0ABQ0L9T4_MYCCL</name>
<accession>A0ABQ0L9T4</accession>
<reference evidence="1" key="1">
    <citation type="submission" date="2014-09" db="EMBL/GenBank/DDBJ databases">
        <title>Genome sequence of the luminous mushroom Mycena chlorophos for searching fungal bioluminescence genes.</title>
        <authorList>
            <person name="Tanaka Y."/>
            <person name="Kasuga D."/>
            <person name="Oba Y."/>
            <person name="Hase S."/>
            <person name="Sato K."/>
            <person name="Oba Y."/>
            <person name="Sakakibara Y."/>
        </authorList>
    </citation>
    <scope>NUCLEOTIDE SEQUENCE</scope>
</reference>
<protein>
    <submittedName>
        <fullName evidence="1">Uncharacterized protein</fullName>
    </submittedName>
</protein>
<keyword evidence="2" id="KW-1185">Reference proteome</keyword>